<gene>
    <name evidence="4" type="ORF">KHQ06_30375</name>
</gene>
<dbReference type="EMBL" id="CP074371">
    <property type="protein sequence ID" value="QVI20434.1"/>
    <property type="molecule type" value="Genomic_DNA"/>
</dbReference>
<evidence type="ECO:0000313" key="5">
    <source>
        <dbReference type="Proteomes" id="UP000683310"/>
    </source>
</evidence>
<dbReference type="Gene3D" id="1.10.10.60">
    <property type="entry name" value="Homeodomain-like"/>
    <property type="match status" value="1"/>
</dbReference>
<dbReference type="InterPro" id="IPR004111">
    <property type="entry name" value="Repressor_TetR_C"/>
</dbReference>
<reference evidence="4 5" key="1">
    <citation type="submission" date="2021-04" db="EMBL/GenBank/DDBJ databases">
        <title>Nocardia tengchongensis.</title>
        <authorList>
            <person name="Zhuang k."/>
            <person name="Ran Y."/>
            <person name="Li W."/>
        </authorList>
    </citation>
    <scope>NUCLEOTIDE SEQUENCE [LARGE SCALE GENOMIC DNA]</scope>
    <source>
        <strain evidence="4 5">CFH S0057</strain>
    </source>
</reference>
<dbReference type="Pfam" id="PF02909">
    <property type="entry name" value="TetR_C_1"/>
    <property type="match status" value="1"/>
</dbReference>
<name>A0ABX8CKD8_9NOCA</name>
<proteinExistence type="predicted"/>
<dbReference type="Gene3D" id="1.10.357.10">
    <property type="entry name" value="Tetracycline Repressor, domain 2"/>
    <property type="match status" value="1"/>
</dbReference>
<dbReference type="SUPFAM" id="SSF48498">
    <property type="entry name" value="Tetracyclin repressor-like, C-terminal domain"/>
    <property type="match status" value="1"/>
</dbReference>
<accession>A0ABX8CKD8</accession>
<keyword evidence="5" id="KW-1185">Reference proteome</keyword>
<dbReference type="Proteomes" id="UP000683310">
    <property type="component" value="Chromosome"/>
</dbReference>
<feature type="domain" description="Tetracycline repressor TetR C-terminal" evidence="3">
    <location>
        <begin position="75"/>
        <end position="209"/>
    </location>
</feature>
<protein>
    <submittedName>
        <fullName evidence="4">TetR/AcrR family transcriptional regulator C-terminal domain-containing protein</fullName>
    </submittedName>
</protein>
<dbReference type="SUPFAM" id="SSF46689">
    <property type="entry name" value="Homeodomain-like"/>
    <property type="match status" value="1"/>
</dbReference>
<keyword evidence="1" id="KW-0805">Transcription regulation</keyword>
<keyword evidence="2" id="KW-0804">Transcription</keyword>
<organism evidence="4 5">
    <name type="scientific">Nocardia tengchongensis</name>
    <dbReference type="NCBI Taxonomy" id="2055889"/>
    <lineage>
        <taxon>Bacteria</taxon>
        <taxon>Bacillati</taxon>
        <taxon>Actinomycetota</taxon>
        <taxon>Actinomycetes</taxon>
        <taxon>Mycobacteriales</taxon>
        <taxon>Nocardiaceae</taxon>
        <taxon>Nocardia</taxon>
    </lineage>
</organism>
<evidence type="ECO:0000256" key="2">
    <source>
        <dbReference type="ARBA" id="ARBA00023163"/>
    </source>
</evidence>
<evidence type="ECO:0000259" key="3">
    <source>
        <dbReference type="Pfam" id="PF02909"/>
    </source>
</evidence>
<sequence>MPRNSQSLAEATPEAIARAGLEIIRSRGAGELSFRSIASRLRVSHTTVVRRGGGDFNGLVELVADVLALELPVIAPGSGAWAHSTERRFVAWYTLLTAYPGLVMLRGPRPWLGRRLLARLTEPQLADNISLGLGPEQAFYAYRELYLYTLGCAGLVEFRDRKPTQLRTRAALAALDPDEFPVMATHLDTMSGLLTSDEVFHDGLRRLIESWAASVP</sequence>
<evidence type="ECO:0000256" key="1">
    <source>
        <dbReference type="ARBA" id="ARBA00023015"/>
    </source>
</evidence>
<dbReference type="InterPro" id="IPR036271">
    <property type="entry name" value="Tet_transcr_reg_TetR-rel_C_sf"/>
</dbReference>
<evidence type="ECO:0000313" key="4">
    <source>
        <dbReference type="EMBL" id="QVI20434.1"/>
    </source>
</evidence>
<dbReference type="InterPro" id="IPR009057">
    <property type="entry name" value="Homeodomain-like_sf"/>
</dbReference>